<proteinExistence type="predicted"/>
<feature type="compositionally biased region" description="Acidic residues" evidence="1">
    <location>
        <begin position="202"/>
        <end position="230"/>
    </location>
</feature>
<feature type="signal peptide" evidence="2">
    <location>
        <begin position="1"/>
        <end position="19"/>
    </location>
</feature>
<dbReference type="PANTHER" id="PTHR33515:SF1">
    <property type="entry name" value="RIBOSOME-BINDING FACTOR A, CHLOROPLASTIC-RELATED"/>
    <property type="match status" value="1"/>
</dbReference>
<dbReference type="GO" id="GO:0006364">
    <property type="term" value="P:rRNA processing"/>
    <property type="evidence" value="ECO:0007669"/>
    <property type="project" value="InterPro"/>
</dbReference>
<evidence type="ECO:0000256" key="2">
    <source>
        <dbReference type="SAM" id="SignalP"/>
    </source>
</evidence>
<protein>
    <recommendedName>
        <fullName evidence="5">Ribosome-binding factor A</fullName>
    </recommendedName>
</protein>
<keyword evidence="2" id="KW-0732">Signal</keyword>
<dbReference type="Pfam" id="PF02033">
    <property type="entry name" value="RBFA"/>
    <property type="match status" value="1"/>
</dbReference>
<reference evidence="3" key="1">
    <citation type="submission" date="2021-02" db="EMBL/GenBank/DDBJ databases">
        <title>First Annotated Genome of the Yellow-green Alga Tribonema minus.</title>
        <authorList>
            <person name="Mahan K.M."/>
        </authorList>
    </citation>
    <scope>NUCLEOTIDE SEQUENCE</scope>
    <source>
        <strain evidence="3">UTEX B ZZ1240</strain>
    </source>
</reference>
<name>A0A835ZHE8_9STRA</name>
<organism evidence="3 4">
    <name type="scientific">Tribonema minus</name>
    <dbReference type="NCBI Taxonomy" id="303371"/>
    <lineage>
        <taxon>Eukaryota</taxon>
        <taxon>Sar</taxon>
        <taxon>Stramenopiles</taxon>
        <taxon>Ochrophyta</taxon>
        <taxon>PX clade</taxon>
        <taxon>Xanthophyceae</taxon>
        <taxon>Tribonematales</taxon>
        <taxon>Tribonemataceae</taxon>
        <taxon>Tribonema</taxon>
    </lineage>
</organism>
<evidence type="ECO:0000313" key="4">
    <source>
        <dbReference type="Proteomes" id="UP000664859"/>
    </source>
</evidence>
<feature type="chain" id="PRO_5032431491" description="Ribosome-binding factor A" evidence="2">
    <location>
        <begin position="20"/>
        <end position="236"/>
    </location>
</feature>
<dbReference type="InterPro" id="IPR000238">
    <property type="entry name" value="RbfA"/>
</dbReference>
<dbReference type="PANTHER" id="PTHR33515">
    <property type="entry name" value="RIBOSOME-BINDING FACTOR A, CHLOROPLASTIC-RELATED"/>
    <property type="match status" value="1"/>
</dbReference>
<dbReference type="SUPFAM" id="SSF89919">
    <property type="entry name" value="Ribosome-binding factor A, RbfA"/>
    <property type="match status" value="1"/>
</dbReference>
<dbReference type="EMBL" id="JAFCMP010000001">
    <property type="protein sequence ID" value="KAG5192916.1"/>
    <property type="molecule type" value="Genomic_DNA"/>
</dbReference>
<dbReference type="AlphaFoldDB" id="A0A835ZHE8"/>
<comment type="caution">
    <text evidence="3">The sequence shown here is derived from an EMBL/GenBank/DDBJ whole genome shotgun (WGS) entry which is preliminary data.</text>
</comment>
<evidence type="ECO:0000313" key="3">
    <source>
        <dbReference type="EMBL" id="KAG5192916.1"/>
    </source>
</evidence>
<dbReference type="GO" id="GO:0043024">
    <property type="term" value="F:ribosomal small subunit binding"/>
    <property type="evidence" value="ECO:0007669"/>
    <property type="project" value="TreeGrafter"/>
</dbReference>
<gene>
    <name evidence="3" type="ORF">JKP88DRAFT_214194</name>
</gene>
<evidence type="ECO:0008006" key="5">
    <source>
        <dbReference type="Google" id="ProtNLM"/>
    </source>
</evidence>
<sequence length="236" mass="25533">MQAFAVCAALLAGAPAAVAFLAPASARPAATTTCLAPTQTASATHTCRASRTQLRMGRANRFKAARPESKRQARISQLLTAELASIIRLGHHVKGSKALSDELRSKISIVDVNVSPDLRNARIFVSVYGDRLEKREAYGWCVRNTGGIRFALSQRLKDMKGVPELTFQQTDIGAAVDVMHLIGKVNSGSTTESGMVGGFDFDDEGDFEYDDYDVADELDEDEKDDDDGLDESVAPY</sequence>
<keyword evidence="4" id="KW-1185">Reference proteome</keyword>
<dbReference type="Proteomes" id="UP000664859">
    <property type="component" value="Unassembled WGS sequence"/>
</dbReference>
<feature type="region of interest" description="Disordered" evidence="1">
    <location>
        <begin position="202"/>
        <end position="236"/>
    </location>
</feature>
<evidence type="ECO:0000256" key="1">
    <source>
        <dbReference type="SAM" id="MobiDB-lite"/>
    </source>
</evidence>
<dbReference type="OrthoDB" id="42420at2759"/>
<dbReference type="GO" id="GO:0005829">
    <property type="term" value="C:cytosol"/>
    <property type="evidence" value="ECO:0007669"/>
    <property type="project" value="TreeGrafter"/>
</dbReference>
<dbReference type="InterPro" id="IPR015946">
    <property type="entry name" value="KH_dom-like_a/b"/>
</dbReference>
<accession>A0A835ZHE8</accession>
<dbReference type="Gene3D" id="3.30.300.20">
    <property type="match status" value="1"/>
</dbReference>
<dbReference type="InterPro" id="IPR023799">
    <property type="entry name" value="RbfA_dom_sf"/>
</dbReference>